<protein>
    <submittedName>
        <fullName evidence="1">Uncharacterized protein</fullName>
    </submittedName>
</protein>
<gene>
    <name evidence="1" type="ORF">ZHD862_LOCUS18964</name>
</gene>
<accession>A0A814R2Y3</accession>
<dbReference type="AlphaFoldDB" id="A0A814R2Y3"/>
<organism evidence="1 2">
    <name type="scientific">Rotaria sordida</name>
    <dbReference type="NCBI Taxonomy" id="392033"/>
    <lineage>
        <taxon>Eukaryota</taxon>
        <taxon>Metazoa</taxon>
        <taxon>Spiralia</taxon>
        <taxon>Gnathifera</taxon>
        <taxon>Rotifera</taxon>
        <taxon>Eurotatoria</taxon>
        <taxon>Bdelloidea</taxon>
        <taxon>Philodinida</taxon>
        <taxon>Philodinidae</taxon>
        <taxon>Rotaria</taxon>
    </lineage>
</organism>
<proteinExistence type="predicted"/>
<comment type="caution">
    <text evidence="1">The sequence shown here is derived from an EMBL/GenBank/DDBJ whole genome shotgun (WGS) entry which is preliminary data.</text>
</comment>
<evidence type="ECO:0000313" key="1">
    <source>
        <dbReference type="EMBL" id="CAF1127617.1"/>
    </source>
</evidence>
<sequence length="70" mass="8267">MFLTLCFCTFIIPMKFYQKFFQSNHIHTDFGMTTVGIYLLTLFKHQITSWLGITSHFIIDNVDEINSVEK</sequence>
<evidence type="ECO:0000313" key="2">
    <source>
        <dbReference type="Proteomes" id="UP000663864"/>
    </source>
</evidence>
<dbReference type="Proteomes" id="UP000663864">
    <property type="component" value="Unassembled WGS sequence"/>
</dbReference>
<name>A0A814R2Y3_9BILA</name>
<reference evidence="1" key="1">
    <citation type="submission" date="2021-02" db="EMBL/GenBank/DDBJ databases">
        <authorList>
            <person name="Nowell W R."/>
        </authorList>
    </citation>
    <scope>NUCLEOTIDE SEQUENCE</scope>
</reference>
<dbReference type="EMBL" id="CAJNOT010001009">
    <property type="protein sequence ID" value="CAF1127617.1"/>
    <property type="molecule type" value="Genomic_DNA"/>
</dbReference>